<name>E6QJT4_9ZZZZ</name>
<protein>
    <recommendedName>
        <fullName evidence="6">Ribosome maturation factor RimP</fullName>
    </recommendedName>
</protein>
<dbReference type="PANTHER" id="PTHR33867">
    <property type="entry name" value="RIBOSOME MATURATION FACTOR RIMP"/>
    <property type="match status" value="1"/>
</dbReference>
<evidence type="ECO:0000256" key="1">
    <source>
        <dbReference type="ARBA" id="ARBA00022490"/>
    </source>
</evidence>
<evidence type="ECO:0008006" key="6">
    <source>
        <dbReference type="Google" id="ProtNLM"/>
    </source>
</evidence>
<dbReference type="InterPro" id="IPR028998">
    <property type="entry name" value="RimP_C"/>
</dbReference>
<keyword evidence="2" id="KW-0690">Ribosome biogenesis</keyword>
<dbReference type="SUPFAM" id="SSF75420">
    <property type="entry name" value="YhbC-like, N-terminal domain"/>
    <property type="match status" value="1"/>
</dbReference>
<dbReference type="Gene3D" id="3.30.300.70">
    <property type="entry name" value="RimP-like superfamily, N-terminal"/>
    <property type="match status" value="1"/>
</dbReference>
<evidence type="ECO:0000259" key="3">
    <source>
        <dbReference type="Pfam" id="PF02576"/>
    </source>
</evidence>
<gene>
    <name evidence="5" type="ORF">CARN6_0840</name>
</gene>
<evidence type="ECO:0000259" key="4">
    <source>
        <dbReference type="Pfam" id="PF17384"/>
    </source>
</evidence>
<dbReference type="SUPFAM" id="SSF74942">
    <property type="entry name" value="YhbC-like, C-terminal domain"/>
    <property type="match status" value="1"/>
</dbReference>
<dbReference type="Gene3D" id="2.30.30.180">
    <property type="entry name" value="Ribosome maturation factor RimP, C-terminal domain"/>
    <property type="match status" value="1"/>
</dbReference>
<evidence type="ECO:0000256" key="2">
    <source>
        <dbReference type="ARBA" id="ARBA00022517"/>
    </source>
</evidence>
<dbReference type="GO" id="GO:0005829">
    <property type="term" value="C:cytosol"/>
    <property type="evidence" value="ECO:0007669"/>
    <property type="project" value="TreeGrafter"/>
</dbReference>
<dbReference type="InterPro" id="IPR028989">
    <property type="entry name" value="RimP_N"/>
</dbReference>
<dbReference type="Pfam" id="PF17384">
    <property type="entry name" value="DUF150_C"/>
    <property type="match status" value="1"/>
</dbReference>
<proteinExistence type="inferred from homology"/>
<dbReference type="AlphaFoldDB" id="E6QJT4"/>
<reference evidence="5" key="1">
    <citation type="submission" date="2009-10" db="EMBL/GenBank/DDBJ databases">
        <title>Diversity of trophic interactions inside an arsenic-rich microbial ecosystem.</title>
        <authorList>
            <person name="Bertin P.N."/>
            <person name="Heinrich-Salmeron A."/>
            <person name="Pelletier E."/>
            <person name="Goulhen-Chollet F."/>
            <person name="Arsene-Ploetze F."/>
            <person name="Gallien S."/>
            <person name="Calteau A."/>
            <person name="Vallenet D."/>
            <person name="Casiot C."/>
            <person name="Chane-Woon-Ming B."/>
            <person name="Giloteaux L."/>
            <person name="Barakat M."/>
            <person name="Bonnefoy V."/>
            <person name="Bruneel O."/>
            <person name="Chandler M."/>
            <person name="Cleiss J."/>
            <person name="Duran R."/>
            <person name="Elbaz-Poulichet F."/>
            <person name="Fonknechten N."/>
            <person name="Lauga B."/>
            <person name="Mornico D."/>
            <person name="Ortet P."/>
            <person name="Schaeffer C."/>
            <person name="Siguier P."/>
            <person name="Alexander Thil Smith A."/>
            <person name="Van Dorsselaer A."/>
            <person name="Weissenbach J."/>
            <person name="Medigue C."/>
            <person name="Le Paslier D."/>
        </authorList>
    </citation>
    <scope>NUCLEOTIDE SEQUENCE</scope>
</reference>
<organism evidence="5">
    <name type="scientific">mine drainage metagenome</name>
    <dbReference type="NCBI Taxonomy" id="410659"/>
    <lineage>
        <taxon>unclassified sequences</taxon>
        <taxon>metagenomes</taxon>
        <taxon>ecological metagenomes</taxon>
    </lineage>
</organism>
<dbReference type="InterPro" id="IPR003728">
    <property type="entry name" value="Ribosome_maturation_RimP"/>
</dbReference>
<comment type="caution">
    <text evidence="5">The sequence shown here is derived from an EMBL/GenBank/DDBJ whole genome shotgun (WGS) entry which is preliminary data.</text>
</comment>
<evidence type="ECO:0000313" key="5">
    <source>
        <dbReference type="EMBL" id="CBI07501.1"/>
    </source>
</evidence>
<dbReference type="InterPro" id="IPR036847">
    <property type="entry name" value="RimP_C_sf"/>
</dbReference>
<dbReference type="EMBL" id="CABQ01000094">
    <property type="protein sequence ID" value="CBI07501.1"/>
    <property type="molecule type" value="Genomic_DNA"/>
</dbReference>
<sequence length="203" mass="22364">MALDTDSIRKAAERVAGTLGLDVVDVEFTTHGKQRVLTVYLEKNAAARAALIPTLQLETSEAAIAESGIPENLANGTINPDQLSWLTHEDCAAFSRDFGTLLDIENLGPEAEYTLEASSPGLDRRLSGEQEFVRFRGALVKVQTFEPIANNRHWQGRLSETSAEGIVLDLKATKQNSKSRKTGVERVEIAFRNIERAQLIPEF</sequence>
<dbReference type="HAMAP" id="MF_01077">
    <property type="entry name" value="RimP"/>
    <property type="match status" value="1"/>
</dbReference>
<feature type="domain" description="Ribosome maturation factor RimP N-terminal" evidence="3">
    <location>
        <begin position="87"/>
        <end position="123"/>
    </location>
</feature>
<dbReference type="GO" id="GO:0000028">
    <property type="term" value="P:ribosomal small subunit assembly"/>
    <property type="evidence" value="ECO:0007669"/>
    <property type="project" value="TreeGrafter"/>
</dbReference>
<dbReference type="PANTHER" id="PTHR33867:SF1">
    <property type="entry name" value="RIBOSOME MATURATION FACTOR RIMP"/>
    <property type="match status" value="1"/>
</dbReference>
<dbReference type="CDD" id="cd01734">
    <property type="entry name" value="YlxS_C"/>
    <property type="match status" value="1"/>
</dbReference>
<dbReference type="Pfam" id="PF02576">
    <property type="entry name" value="RimP_N"/>
    <property type="match status" value="1"/>
</dbReference>
<accession>E6QJT4</accession>
<dbReference type="InterPro" id="IPR035956">
    <property type="entry name" value="RimP_N_sf"/>
</dbReference>
<feature type="domain" description="Ribosome maturation factor RimP C-terminal" evidence="4">
    <location>
        <begin position="127"/>
        <end position="203"/>
    </location>
</feature>
<keyword evidence="1" id="KW-0963">Cytoplasm</keyword>
<dbReference type="GO" id="GO:0006412">
    <property type="term" value="P:translation"/>
    <property type="evidence" value="ECO:0007669"/>
    <property type="project" value="TreeGrafter"/>
</dbReference>